<evidence type="ECO:0000313" key="2">
    <source>
        <dbReference type="Proteomes" id="UP000790709"/>
    </source>
</evidence>
<sequence length="222" mass="24194">MGSLTEAHEVASYDDGYDFEHKPAYCDAGPFSPTHPPPYPTTVPPATCPLPMVEKDDTRKTFAPYDLDDTTSIVTDPTDYAATTPTSSSTEEDDAGSYVTGQTTPDVSPVFFDSLPGFSSFHVNSTFPVSNVMRNNDSHVHAPTSSATTPTGWSNASTPYFLTYPSPHPTPPPASPSPSVDDQDVELTRATPCRTVPHFSFKSFDAVHDPIKIYHLEFQVHY</sequence>
<keyword evidence="2" id="KW-1185">Reference proteome</keyword>
<reference evidence="1" key="1">
    <citation type="journal article" date="2021" name="New Phytol.">
        <title>Evolutionary innovations through gain and loss of genes in the ectomycorrhizal Boletales.</title>
        <authorList>
            <person name="Wu G."/>
            <person name="Miyauchi S."/>
            <person name="Morin E."/>
            <person name="Kuo A."/>
            <person name="Drula E."/>
            <person name="Varga T."/>
            <person name="Kohler A."/>
            <person name="Feng B."/>
            <person name="Cao Y."/>
            <person name="Lipzen A."/>
            <person name="Daum C."/>
            <person name="Hundley H."/>
            <person name="Pangilinan J."/>
            <person name="Johnson J."/>
            <person name="Barry K."/>
            <person name="LaButti K."/>
            <person name="Ng V."/>
            <person name="Ahrendt S."/>
            <person name="Min B."/>
            <person name="Choi I.G."/>
            <person name="Park H."/>
            <person name="Plett J.M."/>
            <person name="Magnuson J."/>
            <person name="Spatafora J.W."/>
            <person name="Nagy L.G."/>
            <person name="Henrissat B."/>
            <person name="Grigoriev I.V."/>
            <person name="Yang Z.L."/>
            <person name="Xu J."/>
            <person name="Martin F.M."/>
        </authorList>
    </citation>
    <scope>NUCLEOTIDE SEQUENCE</scope>
    <source>
        <strain evidence="1">KUC20120723A-06</strain>
    </source>
</reference>
<organism evidence="1 2">
    <name type="scientific">Leucogyrophana mollusca</name>
    <dbReference type="NCBI Taxonomy" id="85980"/>
    <lineage>
        <taxon>Eukaryota</taxon>
        <taxon>Fungi</taxon>
        <taxon>Dikarya</taxon>
        <taxon>Basidiomycota</taxon>
        <taxon>Agaricomycotina</taxon>
        <taxon>Agaricomycetes</taxon>
        <taxon>Agaricomycetidae</taxon>
        <taxon>Boletales</taxon>
        <taxon>Boletales incertae sedis</taxon>
        <taxon>Leucogyrophana</taxon>
    </lineage>
</organism>
<feature type="non-terminal residue" evidence="1">
    <location>
        <position position="222"/>
    </location>
</feature>
<gene>
    <name evidence="1" type="ORF">BV22DRAFT_1136003</name>
</gene>
<accession>A0ACB8AV51</accession>
<evidence type="ECO:0000313" key="1">
    <source>
        <dbReference type="EMBL" id="KAH7916831.1"/>
    </source>
</evidence>
<dbReference type="EMBL" id="MU267570">
    <property type="protein sequence ID" value="KAH7916831.1"/>
    <property type="molecule type" value="Genomic_DNA"/>
</dbReference>
<dbReference type="Proteomes" id="UP000790709">
    <property type="component" value="Unassembled WGS sequence"/>
</dbReference>
<comment type="caution">
    <text evidence="1">The sequence shown here is derived from an EMBL/GenBank/DDBJ whole genome shotgun (WGS) entry which is preliminary data.</text>
</comment>
<proteinExistence type="predicted"/>
<name>A0ACB8AV51_9AGAM</name>
<protein>
    <submittedName>
        <fullName evidence="1">Uncharacterized protein</fullName>
    </submittedName>
</protein>